<dbReference type="InterPro" id="IPR046738">
    <property type="entry name" value="DUF6788"/>
</dbReference>
<reference evidence="2 3" key="1">
    <citation type="submission" date="2021-01" db="EMBL/GenBank/DDBJ databases">
        <title>Genome public.</title>
        <authorList>
            <person name="Liu C."/>
            <person name="Sun Q."/>
        </authorList>
    </citation>
    <scope>NUCLEOTIDE SEQUENCE [LARGE SCALE GENOMIC DNA]</scope>
    <source>
        <strain evidence="2 3">YIM B02564</strain>
    </source>
</reference>
<sequence>MVIKEISKELIHQIEHLSKKYESLESLKQTILSDLPTLRDKVKERMEGTIVMKKICCHKKNCSTCGGTRNEHGPYPHLQWRDEKTGKIKTRYISRKNLPYFEEQLELSKKVFKRERVLVKINERQQKIFLTLDTCLFRMKGKEVNRDV</sequence>
<dbReference type="Proteomes" id="UP000623967">
    <property type="component" value="Unassembled WGS sequence"/>
</dbReference>
<organism evidence="2 3">
    <name type="scientific">Neobacillus paridis</name>
    <dbReference type="NCBI Taxonomy" id="2803862"/>
    <lineage>
        <taxon>Bacteria</taxon>
        <taxon>Bacillati</taxon>
        <taxon>Bacillota</taxon>
        <taxon>Bacilli</taxon>
        <taxon>Bacillales</taxon>
        <taxon>Bacillaceae</taxon>
        <taxon>Neobacillus</taxon>
    </lineage>
</organism>
<name>A0ABS1TLL6_9BACI</name>
<dbReference type="RefSeq" id="WP_202653435.1">
    <property type="nucleotide sequence ID" value="NZ_JAESWB010000134.1"/>
</dbReference>
<evidence type="ECO:0000259" key="1">
    <source>
        <dbReference type="Pfam" id="PF20586"/>
    </source>
</evidence>
<feature type="domain" description="DUF6788" evidence="1">
    <location>
        <begin position="33"/>
        <end position="99"/>
    </location>
</feature>
<evidence type="ECO:0000313" key="2">
    <source>
        <dbReference type="EMBL" id="MBL4952157.1"/>
    </source>
</evidence>
<dbReference type="Pfam" id="PF20586">
    <property type="entry name" value="DUF6788"/>
    <property type="match status" value="1"/>
</dbReference>
<keyword evidence="3" id="KW-1185">Reference proteome</keyword>
<comment type="caution">
    <text evidence="2">The sequence shown here is derived from an EMBL/GenBank/DDBJ whole genome shotgun (WGS) entry which is preliminary data.</text>
</comment>
<evidence type="ECO:0000313" key="3">
    <source>
        <dbReference type="Proteomes" id="UP000623967"/>
    </source>
</evidence>
<proteinExistence type="predicted"/>
<accession>A0ABS1TLL6</accession>
<dbReference type="EMBL" id="JAESWB010000134">
    <property type="protein sequence ID" value="MBL4952157.1"/>
    <property type="molecule type" value="Genomic_DNA"/>
</dbReference>
<protein>
    <recommendedName>
        <fullName evidence="1">DUF6788 domain-containing protein</fullName>
    </recommendedName>
</protein>
<gene>
    <name evidence="2" type="ORF">JK635_08020</name>
</gene>